<reference evidence="4" key="1">
    <citation type="submission" date="2022-12" db="EMBL/GenBank/DDBJ databases">
        <authorList>
            <person name="Petersen C."/>
        </authorList>
    </citation>
    <scope>NUCLEOTIDE SEQUENCE</scope>
    <source>
        <strain evidence="4">IBT 21472</strain>
    </source>
</reference>
<feature type="compositionally biased region" description="Low complexity" evidence="1">
    <location>
        <begin position="401"/>
        <end position="417"/>
    </location>
</feature>
<evidence type="ECO:0000256" key="2">
    <source>
        <dbReference type="SAM" id="Phobius"/>
    </source>
</evidence>
<evidence type="ECO:0000313" key="5">
    <source>
        <dbReference type="Proteomes" id="UP001147746"/>
    </source>
</evidence>
<feature type="chain" id="PRO_5041155139" evidence="3">
    <location>
        <begin position="23"/>
        <end position="460"/>
    </location>
</feature>
<feature type="compositionally biased region" description="Basic and acidic residues" evidence="1">
    <location>
        <begin position="443"/>
        <end position="460"/>
    </location>
</feature>
<keyword evidence="2" id="KW-0812">Transmembrane</keyword>
<accession>A0A9W9GFP2</accession>
<feature type="signal peptide" evidence="3">
    <location>
        <begin position="1"/>
        <end position="22"/>
    </location>
</feature>
<keyword evidence="2" id="KW-1133">Transmembrane helix</keyword>
<organism evidence="4 5">
    <name type="scientific">Penicillium atrosanguineum</name>
    <dbReference type="NCBI Taxonomy" id="1132637"/>
    <lineage>
        <taxon>Eukaryota</taxon>
        <taxon>Fungi</taxon>
        <taxon>Dikarya</taxon>
        <taxon>Ascomycota</taxon>
        <taxon>Pezizomycotina</taxon>
        <taxon>Eurotiomycetes</taxon>
        <taxon>Eurotiomycetidae</taxon>
        <taxon>Eurotiales</taxon>
        <taxon>Aspergillaceae</taxon>
        <taxon>Penicillium</taxon>
    </lineage>
</organism>
<keyword evidence="5" id="KW-1185">Reference proteome</keyword>
<proteinExistence type="predicted"/>
<feature type="region of interest" description="Disordered" evidence="1">
    <location>
        <begin position="352"/>
        <end position="460"/>
    </location>
</feature>
<dbReference type="EMBL" id="JAPZBO010000010">
    <property type="protein sequence ID" value="KAJ5299298.1"/>
    <property type="molecule type" value="Genomic_DNA"/>
</dbReference>
<reference evidence="4" key="2">
    <citation type="journal article" date="2023" name="IMA Fungus">
        <title>Comparative genomic study of the Penicillium genus elucidates a diverse pangenome and 15 lateral gene transfer events.</title>
        <authorList>
            <person name="Petersen C."/>
            <person name="Sorensen T."/>
            <person name="Nielsen M.R."/>
            <person name="Sondergaard T.E."/>
            <person name="Sorensen J.L."/>
            <person name="Fitzpatrick D.A."/>
            <person name="Frisvad J.C."/>
            <person name="Nielsen K.L."/>
        </authorList>
    </citation>
    <scope>NUCLEOTIDE SEQUENCE</scope>
    <source>
        <strain evidence="4">IBT 21472</strain>
    </source>
</reference>
<keyword evidence="3" id="KW-0732">Signal</keyword>
<name>A0A9W9GFP2_9EURO</name>
<feature type="transmembrane region" description="Helical" evidence="2">
    <location>
        <begin position="285"/>
        <end position="306"/>
    </location>
</feature>
<sequence>MAAARSFLCFLTLVIYCSLVRAAPWIVTDYWEEEHITSYPYDYYYSSNVAPYVTTVNQEVRPTGTSLPEAVSTYTNVGTGYYASDVTVVNKLYTATIGTTAYDLAYGDTYSAYETTIYVVNFTYTAPTGCSTQWTTTTSATVTPPSSIEALLPRTATSTSFSVDKTSSPFSPTTYTYVYVWVEPTQIPSTSLACLSDESRPTDLYSGSKCQYTGSDNCGYYYGGYDGSDEAWYNDSSWMGISPLAIILICILGWVGLFFILGVIEAWVRFQRLMTGWQTRRGFPLFWAFMLLPVSLFCLCCFRKGYRSRNAGDAAFLQQKWRDMSAWTKFKLFIIWGFRFKYPDVLGPAPMRVKQSKRPGKDAGPPLLNPSPSQTAMHGPPMAAGARGPEMAQESNTAQHLAQAPLVPGAAGALPGQEEGRQEENVSRGGVVSRDGATSHDGSISRDRPVSQGEEIGRAH</sequence>
<protein>
    <submittedName>
        <fullName evidence="4">Uncharacterized protein</fullName>
    </submittedName>
</protein>
<evidence type="ECO:0000256" key="3">
    <source>
        <dbReference type="SAM" id="SignalP"/>
    </source>
</evidence>
<dbReference type="Proteomes" id="UP001147746">
    <property type="component" value="Unassembled WGS sequence"/>
</dbReference>
<dbReference type="AlphaFoldDB" id="A0A9W9GFP2"/>
<keyword evidence="2" id="KW-0472">Membrane</keyword>
<feature type="transmembrane region" description="Helical" evidence="2">
    <location>
        <begin position="244"/>
        <end position="264"/>
    </location>
</feature>
<gene>
    <name evidence="4" type="ORF">N7476_010855</name>
</gene>
<evidence type="ECO:0000313" key="4">
    <source>
        <dbReference type="EMBL" id="KAJ5299298.1"/>
    </source>
</evidence>
<evidence type="ECO:0000256" key="1">
    <source>
        <dbReference type="SAM" id="MobiDB-lite"/>
    </source>
</evidence>
<comment type="caution">
    <text evidence="4">The sequence shown here is derived from an EMBL/GenBank/DDBJ whole genome shotgun (WGS) entry which is preliminary data.</text>
</comment>